<dbReference type="AlphaFoldDB" id="A0A3N0Z183"/>
<reference evidence="1 2" key="1">
    <citation type="submission" date="2018-10" db="EMBL/GenBank/DDBJ databases">
        <title>Genome assembly for a Yunnan-Guizhou Plateau 3E fish, Anabarilius grahami (Regan), and its evolutionary and genetic applications.</title>
        <authorList>
            <person name="Jiang W."/>
        </authorList>
    </citation>
    <scope>NUCLEOTIDE SEQUENCE [LARGE SCALE GENOMIC DNA]</scope>
    <source>
        <strain evidence="1">AG-KIZ</strain>
        <tissue evidence="1">Muscle</tissue>
    </source>
</reference>
<comment type="caution">
    <text evidence="1">The sequence shown here is derived from an EMBL/GenBank/DDBJ whole genome shotgun (WGS) entry which is preliminary data.</text>
</comment>
<sequence>MGKRKDLSEFDKDQIVMARDWVRASPKLQLLWGVPGLQCFKRRGVFIGQSTRGRSTNTDPAAVETYSAGLSFENDCTVGRHTAVQHQRDKLPQSVIGAPAPFLSALTAAMKRKRDEMNSKQFKIKSWPYEPWIYRDQQLLIKRRVELSNRIEAVRMTLKRIYISTCLNYDLFSKYSNIPVHQNMSLKIFKYINDNRMYFEKVYFENQFSFNIIVFENGSLQLIGPFTPMSRQDKSNKQSKCCPDLQHTEEQSIAAIEEYLSNNENIIKERQIKSILNFTNNSPCLDRKDDESCTSKLGNFSEKIHRTYNIKVYNFFVYIFGATGRNILNEIQELSTDEDPFIKYILLWLKEMVNEEHRRSKFTFSQINQTHRKKSDMLQNITTEIKKITDKNSNFFLSSLHKFEIVFPSNPLTLEELKSSGKQQADELKIHVKQQNVSEEISEKVCLLFHSEWCKLIDKEYIFNKEYDELELKGKKYKALEFKYLKLCDVINAFTVNFALDDMKTITNHYHLTRVDLSKFKL</sequence>
<proteinExistence type="predicted"/>
<evidence type="ECO:0000313" key="1">
    <source>
        <dbReference type="EMBL" id="ROL52299.1"/>
    </source>
</evidence>
<name>A0A3N0Z183_ANAGA</name>
<dbReference type="EMBL" id="RJVU01016479">
    <property type="protein sequence ID" value="ROL52299.1"/>
    <property type="molecule type" value="Genomic_DNA"/>
</dbReference>
<protein>
    <submittedName>
        <fullName evidence="1">Uncharacterized protein</fullName>
    </submittedName>
</protein>
<dbReference type="OrthoDB" id="8964873at2759"/>
<accession>A0A3N0Z183</accession>
<keyword evidence="2" id="KW-1185">Reference proteome</keyword>
<organism evidence="1 2">
    <name type="scientific">Anabarilius grahami</name>
    <name type="common">Kanglang fish</name>
    <name type="synonym">Barilius grahami</name>
    <dbReference type="NCBI Taxonomy" id="495550"/>
    <lineage>
        <taxon>Eukaryota</taxon>
        <taxon>Metazoa</taxon>
        <taxon>Chordata</taxon>
        <taxon>Craniata</taxon>
        <taxon>Vertebrata</taxon>
        <taxon>Euteleostomi</taxon>
        <taxon>Actinopterygii</taxon>
        <taxon>Neopterygii</taxon>
        <taxon>Teleostei</taxon>
        <taxon>Ostariophysi</taxon>
        <taxon>Cypriniformes</taxon>
        <taxon>Xenocyprididae</taxon>
        <taxon>Xenocypridinae</taxon>
        <taxon>Xenocypridinae incertae sedis</taxon>
        <taxon>Anabarilius</taxon>
    </lineage>
</organism>
<dbReference type="Proteomes" id="UP000281406">
    <property type="component" value="Unassembled WGS sequence"/>
</dbReference>
<gene>
    <name evidence="1" type="ORF">DPX16_0475</name>
</gene>
<evidence type="ECO:0000313" key="2">
    <source>
        <dbReference type="Proteomes" id="UP000281406"/>
    </source>
</evidence>